<accession>A0A0E9V684</accession>
<dbReference type="AlphaFoldDB" id="A0A0E9V684"/>
<protein>
    <submittedName>
        <fullName evidence="1">Uncharacterized protein</fullName>
    </submittedName>
</protein>
<reference evidence="1" key="2">
    <citation type="journal article" date="2015" name="Fish Shellfish Immunol.">
        <title>Early steps in the European eel (Anguilla anguilla)-Vibrio vulnificus interaction in the gills: Role of the RtxA13 toxin.</title>
        <authorList>
            <person name="Callol A."/>
            <person name="Pajuelo D."/>
            <person name="Ebbesson L."/>
            <person name="Teles M."/>
            <person name="MacKenzie S."/>
            <person name="Amaro C."/>
        </authorList>
    </citation>
    <scope>NUCLEOTIDE SEQUENCE</scope>
</reference>
<dbReference type="EMBL" id="GBXM01034938">
    <property type="protein sequence ID" value="JAH73639.1"/>
    <property type="molecule type" value="Transcribed_RNA"/>
</dbReference>
<name>A0A0E9V684_ANGAN</name>
<reference evidence="1" key="1">
    <citation type="submission" date="2014-11" db="EMBL/GenBank/DDBJ databases">
        <authorList>
            <person name="Amaro Gonzalez C."/>
        </authorList>
    </citation>
    <scope>NUCLEOTIDE SEQUENCE</scope>
</reference>
<proteinExistence type="predicted"/>
<evidence type="ECO:0000313" key="1">
    <source>
        <dbReference type="EMBL" id="JAH73639.1"/>
    </source>
</evidence>
<organism evidence="1">
    <name type="scientific">Anguilla anguilla</name>
    <name type="common">European freshwater eel</name>
    <name type="synonym">Muraena anguilla</name>
    <dbReference type="NCBI Taxonomy" id="7936"/>
    <lineage>
        <taxon>Eukaryota</taxon>
        <taxon>Metazoa</taxon>
        <taxon>Chordata</taxon>
        <taxon>Craniata</taxon>
        <taxon>Vertebrata</taxon>
        <taxon>Euteleostomi</taxon>
        <taxon>Actinopterygii</taxon>
        <taxon>Neopterygii</taxon>
        <taxon>Teleostei</taxon>
        <taxon>Anguilliformes</taxon>
        <taxon>Anguillidae</taxon>
        <taxon>Anguilla</taxon>
    </lineage>
</organism>
<sequence>MQDKRRYSLTRICVGSSANVIPLFRLSCTISK</sequence>